<dbReference type="EMBL" id="CDMY01000706">
    <property type="protein sequence ID" value="CEM30746.1"/>
    <property type="molecule type" value="Genomic_DNA"/>
</dbReference>
<dbReference type="VEuPathDB" id="CryptoDB:Vbra_18193"/>
<gene>
    <name evidence="2" type="ORF">Vbra_18193</name>
</gene>
<evidence type="ECO:0000313" key="3">
    <source>
        <dbReference type="Proteomes" id="UP000041254"/>
    </source>
</evidence>
<name>A0A0G4GL41_VITBC</name>
<proteinExistence type="predicted"/>
<evidence type="ECO:0000256" key="1">
    <source>
        <dbReference type="SAM" id="Coils"/>
    </source>
</evidence>
<reference evidence="2 3" key="1">
    <citation type="submission" date="2014-11" db="EMBL/GenBank/DDBJ databases">
        <authorList>
            <person name="Zhu J."/>
            <person name="Qi W."/>
            <person name="Song R."/>
        </authorList>
    </citation>
    <scope>NUCLEOTIDE SEQUENCE [LARGE SCALE GENOMIC DNA]</scope>
</reference>
<dbReference type="AlphaFoldDB" id="A0A0G4GL41"/>
<keyword evidence="3" id="KW-1185">Reference proteome</keyword>
<keyword evidence="1" id="KW-0175">Coiled coil</keyword>
<accession>A0A0G4GL41</accession>
<organism evidence="2 3">
    <name type="scientific">Vitrella brassicaformis (strain CCMP3155)</name>
    <dbReference type="NCBI Taxonomy" id="1169540"/>
    <lineage>
        <taxon>Eukaryota</taxon>
        <taxon>Sar</taxon>
        <taxon>Alveolata</taxon>
        <taxon>Colpodellida</taxon>
        <taxon>Vitrellaceae</taxon>
        <taxon>Vitrella</taxon>
    </lineage>
</organism>
<dbReference type="InParanoid" id="A0A0G4GL41"/>
<sequence>MTHSRSSSDDSLDFEKAFDKEHQLLLETLGEGGLRRYREAYERLYKQLQNSRANERQLQEERERLRATQARVMTAG</sequence>
<dbReference type="Proteomes" id="UP000041254">
    <property type="component" value="Unassembled WGS sequence"/>
</dbReference>
<evidence type="ECO:0000313" key="2">
    <source>
        <dbReference type="EMBL" id="CEM30746.1"/>
    </source>
</evidence>
<feature type="coiled-coil region" evidence="1">
    <location>
        <begin position="34"/>
        <end position="71"/>
    </location>
</feature>
<protein>
    <submittedName>
        <fullName evidence="2">Uncharacterized protein</fullName>
    </submittedName>
</protein>